<dbReference type="PANTHER" id="PTHR30203:SF30">
    <property type="entry name" value="OUTER MEMBRANE PROTEIN-RELATED"/>
    <property type="match status" value="1"/>
</dbReference>
<evidence type="ECO:0000256" key="1">
    <source>
        <dbReference type="ARBA" id="ARBA00007613"/>
    </source>
</evidence>
<dbReference type="InterPro" id="IPR010131">
    <property type="entry name" value="MdtP/NodT-like"/>
</dbReference>
<comment type="subcellular location">
    <subcellularLocation>
        <location evidence="2">Cell membrane</location>
        <topology evidence="2">Lipid-anchor</topology>
    </subcellularLocation>
</comment>
<dbReference type="PANTHER" id="PTHR30203">
    <property type="entry name" value="OUTER MEMBRANE CATION EFFLUX PROTEIN"/>
    <property type="match status" value="1"/>
</dbReference>
<dbReference type="AlphaFoldDB" id="A0A1H0D4M9"/>
<feature type="transmembrane region" description="Helical" evidence="3">
    <location>
        <begin position="6"/>
        <end position="26"/>
    </location>
</feature>
<reference evidence="4 5" key="1">
    <citation type="submission" date="2016-10" db="EMBL/GenBank/DDBJ databases">
        <authorList>
            <person name="de Groot N.N."/>
        </authorList>
    </citation>
    <scope>NUCLEOTIDE SEQUENCE [LARGE SCALE GENOMIC DNA]</scope>
    <source>
        <strain evidence="4 5">DSM 15269</strain>
    </source>
</reference>
<dbReference type="OrthoDB" id="9783163at2"/>
<dbReference type="NCBIfam" id="TIGR01845">
    <property type="entry name" value="outer_NodT"/>
    <property type="match status" value="1"/>
</dbReference>
<protein>
    <submittedName>
        <fullName evidence="4">Outer membrane efflux protein</fullName>
    </submittedName>
</protein>
<keyword evidence="2" id="KW-1134">Transmembrane beta strand</keyword>
<keyword evidence="3" id="KW-1133">Transmembrane helix</keyword>
<keyword evidence="5" id="KW-1185">Reference proteome</keyword>
<evidence type="ECO:0000256" key="2">
    <source>
        <dbReference type="RuleBase" id="RU362097"/>
    </source>
</evidence>
<keyword evidence="2 3" id="KW-0472">Membrane</keyword>
<dbReference type="SUPFAM" id="SSF56954">
    <property type="entry name" value="Outer membrane efflux proteins (OEP)"/>
    <property type="match status" value="1"/>
</dbReference>
<accession>A0A1H0D4M9</accession>
<dbReference type="PROSITE" id="PS51257">
    <property type="entry name" value="PROKAR_LIPOPROTEIN"/>
    <property type="match status" value="1"/>
</dbReference>
<proteinExistence type="inferred from homology"/>
<keyword evidence="2" id="KW-0564">Palmitate</keyword>
<evidence type="ECO:0000256" key="3">
    <source>
        <dbReference type="SAM" id="Phobius"/>
    </source>
</evidence>
<dbReference type="RefSeq" id="WP_092064666.1">
    <property type="nucleotide sequence ID" value="NZ_FNIN01000004.1"/>
</dbReference>
<evidence type="ECO:0000313" key="4">
    <source>
        <dbReference type="EMBL" id="SDN65120.1"/>
    </source>
</evidence>
<gene>
    <name evidence="4" type="ORF">SAMN04488516_10427</name>
</gene>
<dbReference type="EMBL" id="FNIN01000004">
    <property type="protein sequence ID" value="SDN65120.1"/>
    <property type="molecule type" value="Genomic_DNA"/>
</dbReference>
<keyword evidence="2 3" id="KW-0812">Transmembrane</keyword>
<keyword evidence="2" id="KW-0449">Lipoprotein</keyword>
<dbReference type="STRING" id="206665.SAMN04488516_10427"/>
<dbReference type="Gene3D" id="1.20.1600.10">
    <property type="entry name" value="Outer membrane efflux proteins (OEP)"/>
    <property type="match status" value="1"/>
</dbReference>
<name>A0A1H0D4M9_9BACT</name>
<dbReference type="InterPro" id="IPR003423">
    <property type="entry name" value="OMP_efflux"/>
</dbReference>
<dbReference type="Gene3D" id="2.20.200.10">
    <property type="entry name" value="Outer membrane efflux proteins (OEP)"/>
    <property type="match status" value="1"/>
</dbReference>
<evidence type="ECO:0000313" key="5">
    <source>
        <dbReference type="Proteomes" id="UP000199602"/>
    </source>
</evidence>
<dbReference type="Proteomes" id="UP000199602">
    <property type="component" value="Unassembled WGS sequence"/>
</dbReference>
<organism evidence="4 5">
    <name type="scientific">Desulfonauticus submarinus</name>
    <dbReference type="NCBI Taxonomy" id="206665"/>
    <lineage>
        <taxon>Bacteria</taxon>
        <taxon>Pseudomonadati</taxon>
        <taxon>Thermodesulfobacteriota</taxon>
        <taxon>Desulfovibrionia</taxon>
        <taxon>Desulfovibrionales</taxon>
        <taxon>Desulfonauticaceae</taxon>
        <taxon>Desulfonauticus</taxon>
    </lineage>
</organism>
<dbReference type="GO" id="GO:0015562">
    <property type="term" value="F:efflux transmembrane transporter activity"/>
    <property type="evidence" value="ECO:0007669"/>
    <property type="project" value="InterPro"/>
</dbReference>
<dbReference type="GO" id="GO:0005886">
    <property type="term" value="C:plasma membrane"/>
    <property type="evidence" value="ECO:0007669"/>
    <property type="project" value="UniProtKB-SubCell"/>
</dbReference>
<dbReference type="Pfam" id="PF02321">
    <property type="entry name" value="OEP"/>
    <property type="match status" value="2"/>
</dbReference>
<comment type="similarity">
    <text evidence="1 2">Belongs to the outer membrane factor (OMF) (TC 1.B.17) family.</text>
</comment>
<sequence length="463" mass="53865">MSYNKIIFYFYLLSVILSGCILSPNLPPRETTIPPKNYLNSNSTSFYCPTEWWKIFSDNYLNSLIKTSLLKNFDLKQSMLTLIQLKKQLDIEKASLYPNINLEGKIQREGKYLQNVLGEKYYSLTNTYSAFLITSYELDLFQKLSAQRVAAWMQVLENQHYLKSFKQSLISSLVNLYLQLSFEQNKIDIYKKILKLEEKNLLYLEKSYNQGYANLADILAQKQIIENLKNTILESKKHFQDIEYQICSLMGKYPQHIYFSSWHKFSKTKLKVNPGLPSLLLKSRPDILAKENKLKKLETKVKVARRARFPKITLTGQFGYASTELQNLFTPTNALFRLAAGILQPIFQAGKLKKQEDIAILEFQKAEIDYAKTILTAFKEVELALFLRQVIDQQEKHFSNILKLKQKKLQLTQYKYSQGQISFLELNHAKKEFLEALLNKEKIHLNSLLNQVNLIKALGGNWG</sequence>